<gene>
    <name evidence="1" type="ORF">JYA63_15920</name>
</gene>
<keyword evidence="2" id="KW-1185">Reference proteome</keyword>
<evidence type="ECO:0000313" key="1">
    <source>
        <dbReference type="EMBL" id="MBN3555765.1"/>
    </source>
</evidence>
<reference evidence="1 2" key="1">
    <citation type="submission" date="2021-01" db="EMBL/GenBank/DDBJ databases">
        <title>Genome Sequencing of Type Strains.</title>
        <authorList>
            <person name="Lemaire J.F."/>
            <person name="Inderbitzin P."/>
            <person name="Collins S.B."/>
            <person name="Wespe N."/>
            <person name="Knight-Connoni V."/>
        </authorList>
    </citation>
    <scope>NUCLEOTIDE SEQUENCE [LARGE SCALE GENOMIC DNA]</scope>
    <source>
        <strain evidence="1 2">DSM 23009</strain>
    </source>
</reference>
<dbReference type="RefSeq" id="WP_205726560.1">
    <property type="nucleotide sequence ID" value="NZ_JAFHKR010000039.1"/>
</dbReference>
<dbReference type="Proteomes" id="UP001296923">
    <property type="component" value="Unassembled WGS sequence"/>
</dbReference>
<evidence type="ECO:0008006" key="3">
    <source>
        <dbReference type="Google" id="ProtNLM"/>
    </source>
</evidence>
<comment type="caution">
    <text evidence="1">The sequence shown here is derived from an EMBL/GenBank/DDBJ whole genome shotgun (WGS) entry which is preliminary data.</text>
</comment>
<organism evidence="1 2">
    <name type="scientific">Fictibacillus nanhaiensis</name>
    <dbReference type="NCBI Taxonomy" id="742169"/>
    <lineage>
        <taxon>Bacteria</taxon>
        <taxon>Bacillati</taxon>
        <taxon>Bacillota</taxon>
        <taxon>Bacilli</taxon>
        <taxon>Bacillales</taxon>
        <taxon>Fictibacillaceae</taxon>
        <taxon>Fictibacillus</taxon>
    </lineage>
</organism>
<accession>A0ABS2ZSC6</accession>
<sequence length="78" mass="9129">MALVKEESLKKLDKNRNSVHQEVQATYSIFKDNYNNKYFQLNTYGSEERKVKGVTSQSIQLDEKAARKLIDILSKEYL</sequence>
<dbReference type="EMBL" id="JAFHKR010000039">
    <property type="protein sequence ID" value="MBN3555765.1"/>
    <property type="molecule type" value="Genomic_DNA"/>
</dbReference>
<evidence type="ECO:0000313" key="2">
    <source>
        <dbReference type="Proteomes" id="UP001296923"/>
    </source>
</evidence>
<protein>
    <recommendedName>
        <fullName evidence="3">Methionyl-tRNA formyltransferase</fullName>
    </recommendedName>
</protein>
<proteinExistence type="predicted"/>
<name>A0ABS2ZSC6_9BACL</name>